<accession>A0ABQ2Z9T5</accession>
<dbReference type="EMBL" id="BMUT01000017">
    <property type="protein sequence ID" value="GGY05719.1"/>
    <property type="molecule type" value="Genomic_DNA"/>
</dbReference>
<comment type="caution">
    <text evidence="2">The sequence shown here is derived from an EMBL/GenBank/DDBJ whole genome shotgun (WGS) entry which is preliminary data.</text>
</comment>
<organism evidence="2 3">
    <name type="scientific">Streptomyces hiroshimensis</name>
    <dbReference type="NCBI Taxonomy" id="66424"/>
    <lineage>
        <taxon>Bacteria</taxon>
        <taxon>Bacillati</taxon>
        <taxon>Actinomycetota</taxon>
        <taxon>Actinomycetes</taxon>
        <taxon>Kitasatosporales</taxon>
        <taxon>Streptomycetaceae</taxon>
        <taxon>Streptomyces</taxon>
    </lineage>
</organism>
<name>A0ABQ2Z9T5_9ACTN</name>
<evidence type="ECO:0000313" key="3">
    <source>
        <dbReference type="Proteomes" id="UP000659223"/>
    </source>
</evidence>
<evidence type="ECO:0000259" key="1">
    <source>
        <dbReference type="Pfam" id="PF19493"/>
    </source>
</evidence>
<reference evidence="3" key="1">
    <citation type="journal article" date="2019" name="Int. J. Syst. Evol. Microbiol.">
        <title>The Global Catalogue of Microorganisms (GCM) 10K type strain sequencing project: providing services to taxonomists for standard genome sequencing and annotation.</title>
        <authorList>
            <consortium name="The Broad Institute Genomics Platform"/>
            <consortium name="The Broad Institute Genome Sequencing Center for Infectious Disease"/>
            <person name="Wu L."/>
            <person name="Ma J."/>
        </authorList>
    </citation>
    <scope>NUCLEOTIDE SEQUENCE [LARGE SCALE GENOMIC DNA]</scope>
    <source>
        <strain evidence="3">JCM 4586</strain>
    </source>
</reference>
<keyword evidence="3" id="KW-1185">Reference proteome</keyword>
<dbReference type="InterPro" id="IPR045794">
    <property type="entry name" value="Trypco1"/>
</dbReference>
<dbReference type="RefSeq" id="WP_190024961.1">
    <property type="nucleotide sequence ID" value="NZ_BMUT01000017.1"/>
</dbReference>
<proteinExistence type="predicted"/>
<dbReference type="Pfam" id="PF19493">
    <property type="entry name" value="Trypco1"/>
    <property type="match status" value="1"/>
</dbReference>
<gene>
    <name evidence="2" type="ORF">GCM10010324_60680</name>
</gene>
<protein>
    <recommendedName>
        <fullName evidence="1">Trypsin-co-occurring domain-containing protein</fullName>
    </recommendedName>
</protein>
<evidence type="ECO:0000313" key="2">
    <source>
        <dbReference type="EMBL" id="GGY05719.1"/>
    </source>
</evidence>
<dbReference type="NCBIfam" id="NF041216">
    <property type="entry name" value="CU044_2847_fam"/>
    <property type="match status" value="1"/>
</dbReference>
<dbReference type="Proteomes" id="UP000659223">
    <property type="component" value="Unassembled WGS sequence"/>
</dbReference>
<sequence length="107" mass="11315">MTDLIRFTLSHGPGVVVETDEVSGGLSQVGRRSDGVLDAATGFTDRLADIQQAVAEALVQLRDSLGPDDIQVSFGVKFTAEAGAVIAKTAVEGHLAIDLTWHRKTEP</sequence>
<feature type="domain" description="Trypsin-co-occurring" evidence="1">
    <location>
        <begin position="7"/>
        <end position="103"/>
    </location>
</feature>